<gene>
    <name evidence="3" type="ORF">BP00DRAFT_411466</name>
</gene>
<feature type="compositionally biased region" description="Polar residues" evidence="1">
    <location>
        <begin position="378"/>
        <end position="395"/>
    </location>
</feature>
<feature type="compositionally biased region" description="Polar residues" evidence="1">
    <location>
        <begin position="184"/>
        <end position="200"/>
    </location>
</feature>
<feature type="region of interest" description="Disordered" evidence="1">
    <location>
        <begin position="378"/>
        <end position="437"/>
    </location>
</feature>
<sequence>MPTSNTSSPVKRPGLGRRAVSSHAVVTRTPSNQGELSQSQSSNTTQKAPSRPHRPHLVGGGHRNHHRNPSFGKNLHKLQRHLSSQQIGPEASARVHQRKKSAPATPAASPRGHHVRWDGVAEESHPTTGSMKKNNSSPALRRNTSVVLGKKALVTDRPHTSSGKKKTVGFELADSDDEADWEDTTQSPESTRRSSVAQSRESVENPAVLVDPLTFVKRSYPQFPRATSLPESTSKSFGDDNYSDEENHDAHDHDHDQDHDHDHDHDHDETAQQRPSDSDETPVETTRPSETGVIASRILGPSVSAKAPPAMSSISATVKPTVMDQSSRNASLTNLASGHDGSRRPMSSSVITLANTPTHATSSSIEGGVSKFIINHKPTTNSFSRTDSDPNTPSSFLPHYHPQTPPSPNRATSTKKPRASPPSRPAGAEPHSRTQQKLWLQRTAALNTSPPDGVSTAAPPSVVDPIFTAPRTRPGAGAFEPGRGLANGSARASGTVHDNETKHVRKAYEKTTLELTVVRRFQSPTGDSFRRLNAILNDSRGATPSLDRPSSLGKPTKSAPALTHLHDSKQQDGSQGSGSSEPRQLIGRKHADMHTSVSQTYLQEPDDLVNEPTDPAASGSKSQHPSHRILSTSDEAAHPDPATSERAPGSETLNNPDETELMMRRIWESREVATAGYLILNAFAVVFTALDFVFLIMMNAHLHPRNVMIRRYHIHPNYARHNPLRRLEKEK</sequence>
<dbReference type="GO" id="GO:0000329">
    <property type="term" value="C:fungal-type vacuole membrane"/>
    <property type="evidence" value="ECO:0007669"/>
    <property type="project" value="TreeGrafter"/>
</dbReference>
<feature type="compositionally biased region" description="Basic and acidic residues" evidence="1">
    <location>
        <begin position="248"/>
        <end position="271"/>
    </location>
</feature>
<keyword evidence="2" id="KW-0472">Membrane</keyword>
<feature type="compositionally biased region" description="Basic residues" evidence="1">
    <location>
        <begin position="50"/>
        <end position="80"/>
    </location>
</feature>
<dbReference type="PANTHER" id="PTHR22794">
    <property type="entry name" value="THAP DOMAIN PROTEIN 11"/>
    <property type="match status" value="1"/>
</dbReference>
<feature type="compositionally biased region" description="Polar residues" evidence="1">
    <location>
        <begin position="619"/>
        <end position="634"/>
    </location>
</feature>
<organism evidence="3 4">
    <name type="scientific">Aspergillus indologenus CBS 114.80</name>
    <dbReference type="NCBI Taxonomy" id="1450541"/>
    <lineage>
        <taxon>Eukaryota</taxon>
        <taxon>Fungi</taxon>
        <taxon>Dikarya</taxon>
        <taxon>Ascomycota</taxon>
        <taxon>Pezizomycotina</taxon>
        <taxon>Eurotiomycetes</taxon>
        <taxon>Eurotiomycetidae</taxon>
        <taxon>Eurotiales</taxon>
        <taxon>Aspergillaceae</taxon>
        <taxon>Aspergillus</taxon>
        <taxon>Aspergillus subgen. Circumdati</taxon>
    </lineage>
</organism>
<feature type="region of interest" description="Disordered" evidence="1">
    <location>
        <begin position="472"/>
        <end position="500"/>
    </location>
</feature>
<reference evidence="3 4" key="1">
    <citation type="submission" date="2018-02" db="EMBL/GenBank/DDBJ databases">
        <title>The genomes of Aspergillus section Nigri reveals drivers in fungal speciation.</title>
        <authorList>
            <consortium name="DOE Joint Genome Institute"/>
            <person name="Vesth T.C."/>
            <person name="Nybo J."/>
            <person name="Theobald S."/>
            <person name="Brandl J."/>
            <person name="Frisvad J.C."/>
            <person name="Nielsen K.F."/>
            <person name="Lyhne E.K."/>
            <person name="Kogle M.E."/>
            <person name="Kuo A."/>
            <person name="Riley R."/>
            <person name="Clum A."/>
            <person name="Nolan M."/>
            <person name="Lipzen A."/>
            <person name="Salamov A."/>
            <person name="Henrissat B."/>
            <person name="Wiebenga A."/>
            <person name="De vries R.P."/>
            <person name="Grigoriev I.V."/>
            <person name="Mortensen U.H."/>
            <person name="Andersen M.R."/>
            <person name="Baker S.E."/>
        </authorList>
    </citation>
    <scope>NUCLEOTIDE SEQUENCE [LARGE SCALE GENOMIC DNA]</scope>
    <source>
        <strain evidence="3 4">CBS 114.80</strain>
    </source>
</reference>
<feature type="compositionally biased region" description="Polar residues" evidence="1">
    <location>
        <begin position="28"/>
        <end position="48"/>
    </location>
</feature>
<keyword evidence="2" id="KW-0812">Transmembrane</keyword>
<accession>A0A2V5JHY6</accession>
<feature type="transmembrane region" description="Helical" evidence="2">
    <location>
        <begin position="678"/>
        <end position="702"/>
    </location>
</feature>
<dbReference type="EMBL" id="KZ825465">
    <property type="protein sequence ID" value="PYI36366.1"/>
    <property type="molecule type" value="Genomic_DNA"/>
</dbReference>
<evidence type="ECO:0000256" key="2">
    <source>
        <dbReference type="SAM" id="Phobius"/>
    </source>
</evidence>
<dbReference type="PANTHER" id="PTHR22794:SF2">
    <property type="entry name" value="THAP DOMAIN-CONTAINING PROTEIN 11"/>
    <property type="match status" value="1"/>
</dbReference>
<dbReference type="GO" id="GO:0031931">
    <property type="term" value="C:TORC1 complex"/>
    <property type="evidence" value="ECO:0007669"/>
    <property type="project" value="TreeGrafter"/>
</dbReference>
<evidence type="ECO:0000313" key="3">
    <source>
        <dbReference type="EMBL" id="PYI36366.1"/>
    </source>
</evidence>
<feature type="region of interest" description="Disordered" evidence="1">
    <location>
        <begin position="1"/>
        <end position="347"/>
    </location>
</feature>
<keyword evidence="2" id="KW-1133">Transmembrane helix</keyword>
<proteinExistence type="predicted"/>
<feature type="compositionally biased region" description="Polar residues" evidence="1">
    <location>
        <begin position="126"/>
        <end position="146"/>
    </location>
</feature>
<feature type="compositionally biased region" description="Basic and acidic residues" evidence="1">
    <location>
        <begin position="115"/>
        <end position="125"/>
    </location>
</feature>
<feature type="region of interest" description="Disordered" evidence="1">
    <location>
        <begin position="594"/>
        <end position="657"/>
    </location>
</feature>
<evidence type="ECO:0000313" key="4">
    <source>
        <dbReference type="Proteomes" id="UP000248817"/>
    </source>
</evidence>
<feature type="compositionally biased region" description="Polar residues" evidence="1">
    <location>
        <begin position="312"/>
        <end position="336"/>
    </location>
</feature>
<dbReference type="AlphaFoldDB" id="A0A2V5JHY6"/>
<protein>
    <submittedName>
        <fullName evidence="3">Uncharacterized protein</fullName>
    </submittedName>
</protein>
<feature type="compositionally biased region" description="Acidic residues" evidence="1">
    <location>
        <begin position="173"/>
        <end position="183"/>
    </location>
</feature>
<keyword evidence="4" id="KW-1185">Reference proteome</keyword>
<name>A0A2V5JHY6_9EURO</name>
<feature type="region of interest" description="Disordered" evidence="1">
    <location>
        <begin position="539"/>
        <end position="560"/>
    </location>
</feature>
<dbReference type="Proteomes" id="UP000248817">
    <property type="component" value="Unassembled WGS sequence"/>
</dbReference>
<evidence type="ECO:0000256" key="1">
    <source>
        <dbReference type="SAM" id="MobiDB-lite"/>
    </source>
</evidence>